<dbReference type="Pfam" id="PF13481">
    <property type="entry name" value="AAA_25"/>
    <property type="match status" value="1"/>
</dbReference>
<dbReference type="InterPro" id="IPR027417">
    <property type="entry name" value="P-loop_NTPase"/>
</dbReference>
<dbReference type="Gene3D" id="3.40.50.300">
    <property type="entry name" value="P-loop containing nucleotide triphosphate hydrolases"/>
    <property type="match status" value="1"/>
</dbReference>
<accession>D9R0E9</accession>
<protein>
    <recommendedName>
        <fullName evidence="3">AAA domain-containing protein</fullName>
    </recommendedName>
</protein>
<dbReference type="EMBL" id="CP002109">
    <property type="protein sequence ID" value="ADL06382.1"/>
    <property type="molecule type" value="Genomic_DNA"/>
</dbReference>
<gene>
    <name evidence="1" type="ordered locus">Closa_3867</name>
</gene>
<dbReference type="OrthoDB" id="9775547at2"/>
<dbReference type="STRING" id="610130.Closa_3867"/>
<keyword evidence="2" id="KW-1185">Reference proteome</keyword>
<name>D9R0E9_LACSW</name>
<dbReference type="AlphaFoldDB" id="D9R0E9"/>
<dbReference type="KEGG" id="csh:Closa_3867"/>
<organism evidence="1 2">
    <name type="scientific">Lacrimispora saccharolytica (strain ATCC 35040 / DSM 2544 / NRCC 2533 / WM1)</name>
    <name type="common">Clostridium saccharolyticum</name>
    <dbReference type="NCBI Taxonomy" id="610130"/>
    <lineage>
        <taxon>Bacteria</taxon>
        <taxon>Bacillati</taxon>
        <taxon>Bacillota</taxon>
        <taxon>Clostridia</taxon>
        <taxon>Lachnospirales</taxon>
        <taxon>Lachnospiraceae</taxon>
        <taxon>Lacrimispora</taxon>
    </lineage>
</organism>
<dbReference type="Proteomes" id="UP000001662">
    <property type="component" value="Chromosome"/>
</dbReference>
<evidence type="ECO:0000313" key="1">
    <source>
        <dbReference type="EMBL" id="ADL06382.1"/>
    </source>
</evidence>
<proteinExistence type="predicted"/>
<dbReference type="eggNOG" id="COG1066">
    <property type="taxonomic scope" value="Bacteria"/>
</dbReference>
<dbReference type="PaxDb" id="610130-Closa_3867"/>
<dbReference type="SUPFAM" id="SSF52540">
    <property type="entry name" value="P-loop containing nucleoside triphosphate hydrolases"/>
    <property type="match status" value="1"/>
</dbReference>
<sequence>MKKFNTITGEELLSKEVREIPFIIKDLIPIGLTLLAGSAKVGKSWLALWLSIAVAKGEAVWGYETTRCTTLYLCYEDNEIRIQNRLLEITDEAPNNVHFCTEVSKLGGELETRIRNFIAEHQDTKLIIIDTLQTIRSPNTESTYSNDYSDLTILKKLADEYKIAILLIHHFRKQKDGDVFNQITGSTGLQGAVDTMFTLSQSKRGEKTATLSCVGRDIESRELELERSEDNIWIKLSDSLSESNLKDLSFIKAVEIFMCDKDSYIGNATELSTLLNQISDDDFSNKSISKNIKRLSKSFEKLGILGFARRSNGKRIIEIVRIGDDSADQKRVS</sequence>
<evidence type="ECO:0000313" key="2">
    <source>
        <dbReference type="Proteomes" id="UP000001662"/>
    </source>
</evidence>
<reference evidence="1" key="1">
    <citation type="submission" date="2010-07" db="EMBL/GenBank/DDBJ databases">
        <title>Complete sequence of Clostridium saccharolyticum WM1.</title>
        <authorList>
            <consortium name="US DOE Joint Genome Institute"/>
            <person name="Lucas S."/>
            <person name="Copeland A."/>
            <person name="Lapidus A."/>
            <person name="Cheng J.-F."/>
            <person name="Bruce D."/>
            <person name="Goodwin L."/>
            <person name="Pitluck S."/>
            <person name="Chertkov O."/>
            <person name="Detter J.C."/>
            <person name="Han C."/>
            <person name="Tapia R."/>
            <person name="Land M."/>
            <person name="Hauser L."/>
            <person name="Chang Y.-J."/>
            <person name="Jeffries C."/>
            <person name="Kyrpides N."/>
            <person name="Ivanova N."/>
            <person name="Mikhailova N."/>
            <person name="Mouttaki H."/>
            <person name="Lin L."/>
            <person name="Zhou J."/>
            <person name="Hemme C.L."/>
            <person name="Woyke T."/>
        </authorList>
    </citation>
    <scope>NUCLEOTIDE SEQUENCE [LARGE SCALE GENOMIC DNA]</scope>
    <source>
        <strain evidence="1">WM1</strain>
    </source>
</reference>
<evidence type="ECO:0008006" key="3">
    <source>
        <dbReference type="Google" id="ProtNLM"/>
    </source>
</evidence>
<dbReference type="HOGENOM" id="CLU_043385_0_0_9"/>
<dbReference type="RefSeq" id="WP_013274435.1">
    <property type="nucleotide sequence ID" value="NC_014376.1"/>
</dbReference>